<dbReference type="InterPro" id="IPR000073">
    <property type="entry name" value="AB_hydrolase_1"/>
</dbReference>
<reference evidence="2 3" key="1">
    <citation type="journal article" date="2009" name="Int. J. Syst. Evol. Microbiol.">
        <title>Janibacter hoylei sp. nov., Bacillus isronensis sp. nov. and Bacillus aryabhattai sp. nov., isolated from cryotubes used for collecting air from the upper atmosphere.</title>
        <authorList>
            <person name="Shivaji S."/>
            <person name="Chaturvedi P."/>
            <person name="Begum Z."/>
            <person name="Pindi P.K."/>
            <person name="Manorama R."/>
            <person name="Padmanaban D.A."/>
            <person name="Shouche Y.S."/>
            <person name="Pawar S."/>
            <person name="Vaishampayan P."/>
            <person name="Dutt C.B."/>
            <person name="Datta G.N."/>
            <person name="Manchanda R.K."/>
            <person name="Rao U.R."/>
            <person name="Bhargava P.M."/>
            <person name="Narlikar J.V."/>
        </authorList>
    </citation>
    <scope>NUCLEOTIDE SEQUENCE [LARGE SCALE GENOMIC DNA]</scope>
    <source>
        <strain evidence="2 3">PVAS-1</strain>
    </source>
</reference>
<dbReference type="SUPFAM" id="SSF53474">
    <property type="entry name" value="alpha/beta-Hydrolases"/>
    <property type="match status" value="1"/>
</dbReference>
<dbReference type="PANTHER" id="PTHR37946:SF1">
    <property type="entry name" value="SLL1969 PROTEIN"/>
    <property type="match status" value="1"/>
</dbReference>
<dbReference type="Proteomes" id="UP000288711">
    <property type="component" value="Unassembled WGS sequence"/>
</dbReference>
<evidence type="ECO:0000259" key="1">
    <source>
        <dbReference type="Pfam" id="PF00561"/>
    </source>
</evidence>
<dbReference type="AlphaFoldDB" id="A0A444B8G1"/>
<gene>
    <name evidence="2" type="ORF">CWN80_03740</name>
</gene>
<dbReference type="Pfam" id="PF00561">
    <property type="entry name" value="Abhydrolase_1"/>
    <property type="match status" value="1"/>
</dbReference>
<evidence type="ECO:0000313" key="3">
    <source>
        <dbReference type="Proteomes" id="UP000288711"/>
    </source>
</evidence>
<dbReference type="Gene3D" id="3.40.50.1820">
    <property type="entry name" value="alpha/beta hydrolase"/>
    <property type="match status" value="1"/>
</dbReference>
<dbReference type="GO" id="GO:0003824">
    <property type="term" value="F:catalytic activity"/>
    <property type="evidence" value="ECO:0007669"/>
    <property type="project" value="UniProtKB-ARBA"/>
</dbReference>
<dbReference type="EMBL" id="PIPF01000003">
    <property type="protein sequence ID" value="RWU84700.1"/>
    <property type="molecule type" value="Genomic_DNA"/>
</dbReference>
<keyword evidence="3" id="KW-1185">Reference proteome</keyword>
<proteinExistence type="predicted"/>
<dbReference type="InterPro" id="IPR029058">
    <property type="entry name" value="AB_hydrolase_fold"/>
</dbReference>
<protein>
    <submittedName>
        <fullName evidence="2">Lipase</fullName>
    </submittedName>
</protein>
<evidence type="ECO:0000313" key="2">
    <source>
        <dbReference type="EMBL" id="RWU84700.1"/>
    </source>
</evidence>
<name>A0A444B8G1_9MICO</name>
<dbReference type="PANTHER" id="PTHR37946">
    <property type="entry name" value="SLL1969 PROTEIN"/>
    <property type="match status" value="1"/>
</dbReference>
<sequence length="308" mass="32990">MSPQTSSAATSAPAEAPATVAPSLRAGVCDHVRSMASVQAAVFAAVEVVWATTHISLYPFGARAPRRGSPRHGYRVEHLNPVQRGMLVNAVTEVGTPILLLHGLADNHSIFTLMRRGLLRRGFSRVFAMNYSVRTRDVRTAAAQLAEEVEAIVEETGYERIHIVAHSLGGVVARYYVTRLGGDERVHTLATLGSPHTGTLAAYLLPTSLTRQLRPGSGLMQELNQPAPGCRTRVIAIWSDTDEAVVPAVNASLHQDGVTTTNIRMHGVGHLSLPILPSVVHEIATRLTQIDSEGAPTASVTDITSRQA</sequence>
<comment type="caution">
    <text evidence="2">The sequence shown here is derived from an EMBL/GenBank/DDBJ whole genome shotgun (WGS) entry which is preliminary data.</text>
</comment>
<feature type="domain" description="AB hydrolase-1" evidence="1">
    <location>
        <begin position="97"/>
        <end position="197"/>
    </location>
</feature>
<dbReference type="RefSeq" id="WP_128276908.1">
    <property type="nucleotide sequence ID" value="NZ_ALWX01000005.1"/>
</dbReference>
<accession>A0A444B8G1</accession>
<dbReference type="OrthoDB" id="9770427at2"/>
<organism evidence="2 3">
    <name type="scientific">Janibacter hoylei PVAS-1</name>
    <dbReference type="NCBI Taxonomy" id="1210046"/>
    <lineage>
        <taxon>Bacteria</taxon>
        <taxon>Bacillati</taxon>
        <taxon>Actinomycetota</taxon>
        <taxon>Actinomycetes</taxon>
        <taxon>Micrococcales</taxon>
        <taxon>Intrasporangiaceae</taxon>
        <taxon>Janibacter</taxon>
    </lineage>
</organism>